<keyword evidence="4 6" id="KW-1133">Transmembrane helix</keyword>
<keyword evidence="2" id="KW-1003">Cell membrane</keyword>
<dbReference type="Proteomes" id="UP001139104">
    <property type="component" value="Unassembled WGS sequence"/>
</dbReference>
<comment type="subcellular location">
    <subcellularLocation>
        <location evidence="1">Cell membrane</location>
        <topology evidence="1">Multi-pass membrane protein</topology>
    </subcellularLocation>
</comment>
<accession>A0ABS9ZB21</accession>
<keyword evidence="5 6" id="KW-0472">Membrane</keyword>
<feature type="transmembrane region" description="Helical" evidence="6">
    <location>
        <begin position="110"/>
        <end position="131"/>
    </location>
</feature>
<feature type="transmembrane region" description="Helical" evidence="6">
    <location>
        <begin position="6"/>
        <end position="24"/>
    </location>
</feature>
<evidence type="ECO:0000256" key="4">
    <source>
        <dbReference type="ARBA" id="ARBA00022989"/>
    </source>
</evidence>
<dbReference type="PANTHER" id="PTHR42709:SF6">
    <property type="entry name" value="UNDECAPRENYL PHOSPHATE TRANSPORTER A"/>
    <property type="match status" value="1"/>
</dbReference>
<evidence type="ECO:0000313" key="8">
    <source>
        <dbReference type="EMBL" id="MCI4684680.1"/>
    </source>
</evidence>
<dbReference type="PANTHER" id="PTHR42709">
    <property type="entry name" value="ALKALINE PHOSPHATASE LIKE PROTEIN"/>
    <property type="match status" value="1"/>
</dbReference>
<gene>
    <name evidence="8" type="ORF">K2U94_18225</name>
</gene>
<dbReference type="InterPro" id="IPR051311">
    <property type="entry name" value="DedA_domain"/>
</dbReference>
<evidence type="ECO:0000259" key="7">
    <source>
        <dbReference type="Pfam" id="PF09335"/>
    </source>
</evidence>
<dbReference type="Pfam" id="PF09335">
    <property type="entry name" value="VTT_dom"/>
    <property type="match status" value="1"/>
</dbReference>
<protein>
    <submittedName>
        <fullName evidence="8">DedA family protein</fullName>
    </submittedName>
</protein>
<evidence type="ECO:0000313" key="9">
    <source>
        <dbReference type="Proteomes" id="UP001139104"/>
    </source>
</evidence>
<name>A0ABS9ZB21_9HYPH</name>
<evidence type="ECO:0000256" key="5">
    <source>
        <dbReference type="ARBA" id="ARBA00023136"/>
    </source>
</evidence>
<feature type="transmembrane region" description="Helical" evidence="6">
    <location>
        <begin position="138"/>
        <end position="159"/>
    </location>
</feature>
<dbReference type="EMBL" id="JAIVFP010000001">
    <property type="protein sequence ID" value="MCI4684680.1"/>
    <property type="molecule type" value="Genomic_DNA"/>
</dbReference>
<dbReference type="InterPro" id="IPR032816">
    <property type="entry name" value="VTT_dom"/>
</dbReference>
<organism evidence="8 9">
    <name type="scientific">Candidatus Rhodoblastus alkanivorans</name>
    <dbReference type="NCBI Taxonomy" id="2954117"/>
    <lineage>
        <taxon>Bacteria</taxon>
        <taxon>Pseudomonadati</taxon>
        <taxon>Pseudomonadota</taxon>
        <taxon>Alphaproteobacteria</taxon>
        <taxon>Hyphomicrobiales</taxon>
        <taxon>Rhodoblastaceae</taxon>
        <taxon>Rhodoblastus</taxon>
    </lineage>
</organism>
<keyword evidence="9" id="KW-1185">Reference proteome</keyword>
<evidence type="ECO:0000256" key="6">
    <source>
        <dbReference type="SAM" id="Phobius"/>
    </source>
</evidence>
<feature type="transmembrane region" description="Helical" evidence="6">
    <location>
        <begin position="36"/>
        <end position="65"/>
    </location>
</feature>
<evidence type="ECO:0000256" key="3">
    <source>
        <dbReference type="ARBA" id="ARBA00022692"/>
    </source>
</evidence>
<comment type="caution">
    <text evidence="8">The sequence shown here is derived from an EMBL/GenBank/DDBJ whole genome shotgun (WGS) entry which is preliminary data.</text>
</comment>
<keyword evidence="3 6" id="KW-0812">Transmembrane</keyword>
<reference evidence="8" key="1">
    <citation type="journal article" date="2022" name="ISME J.">
        <title>Identification of active gaseous-alkane degraders at natural gas seeps.</title>
        <authorList>
            <person name="Farhan Ul Haque M."/>
            <person name="Hernandez M."/>
            <person name="Crombie A.T."/>
            <person name="Murrell J.C."/>
        </authorList>
    </citation>
    <scope>NUCLEOTIDE SEQUENCE</scope>
    <source>
        <strain evidence="8">PC2</strain>
    </source>
</reference>
<feature type="transmembrane region" description="Helical" evidence="6">
    <location>
        <begin position="171"/>
        <end position="190"/>
    </location>
</feature>
<proteinExistence type="predicted"/>
<dbReference type="RefSeq" id="WP_243068566.1">
    <property type="nucleotide sequence ID" value="NZ_JAIVFK010000005.1"/>
</dbReference>
<sequence length="228" mass="24472">MFVETIKPLIAQHGYLAVFCIVALESAGVPLPGETALVLAAMFAGATGLLDIKLVIALAALGAILGDNVGFWAGRRFGLPLLLKHGGRLGLSDDRIKLGQYLFDNHGAKIVFFGRFIALLRIFAAFLAGVNRYGWGQFLFYNATGGVVWAAIFGLGGYAFGDAFERVAGPLGKITLVLIVLGVAIGWWLIHTQEKKLIARAVAAYPGPLRDAERKRARPAPIRERAGE</sequence>
<evidence type="ECO:0000256" key="2">
    <source>
        <dbReference type="ARBA" id="ARBA00022475"/>
    </source>
</evidence>
<evidence type="ECO:0000256" key="1">
    <source>
        <dbReference type="ARBA" id="ARBA00004651"/>
    </source>
</evidence>
<feature type="domain" description="VTT" evidence="7">
    <location>
        <begin position="31"/>
        <end position="158"/>
    </location>
</feature>